<dbReference type="SUPFAM" id="SSF56112">
    <property type="entry name" value="Protein kinase-like (PK-like)"/>
    <property type="match status" value="1"/>
</dbReference>
<reference evidence="4" key="1">
    <citation type="journal article" date="2023" name="Mar. Drugs">
        <title>Gemmata algarum, a Novel Planctomycete Isolated from an Algal Mat, Displays Antimicrobial Activity.</title>
        <authorList>
            <person name="Kumar G."/>
            <person name="Kallscheuer N."/>
            <person name="Kashif M."/>
            <person name="Ahamad S."/>
            <person name="Jagadeeshwari U."/>
            <person name="Pannikurungottu S."/>
            <person name="Haufschild T."/>
            <person name="Kabuu M."/>
            <person name="Sasikala C."/>
            <person name="Jogler C."/>
            <person name="Ramana C."/>
        </authorList>
    </citation>
    <scope>NUCLEOTIDE SEQUENCE [LARGE SCALE GENOMIC DNA]</scope>
    <source>
        <strain evidence="4">JC673</strain>
    </source>
</reference>
<name>A0ABU5F683_9BACT</name>
<dbReference type="InterPro" id="IPR011009">
    <property type="entry name" value="Kinase-like_dom_sf"/>
</dbReference>
<dbReference type="PROSITE" id="PS00107">
    <property type="entry name" value="PROTEIN_KINASE_ATP"/>
    <property type="match status" value="1"/>
</dbReference>
<dbReference type="InterPro" id="IPR045269">
    <property type="entry name" value="Atg1-like"/>
</dbReference>
<protein>
    <submittedName>
        <fullName evidence="3">Serine/threonine protein kinase</fullName>
    </submittedName>
</protein>
<keyword evidence="3" id="KW-0808">Transferase</keyword>
<keyword evidence="3" id="KW-0723">Serine/threonine-protein kinase</keyword>
<evidence type="ECO:0000313" key="4">
    <source>
        <dbReference type="Proteomes" id="UP001272242"/>
    </source>
</evidence>
<keyword evidence="1" id="KW-0547">Nucleotide-binding</keyword>
<dbReference type="GO" id="GO:0004674">
    <property type="term" value="F:protein serine/threonine kinase activity"/>
    <property type="evidence" value="ECO:0007669"/>
    <property type="project" value="UniProtKB-KW"/>
</dbReference>
<dbReference type="Proteomes" id="UP001272242">
    <property type="component" value="Unassembled WGS sequence"/>
</dbReference>
<dbReference type="CDD" id="cd14014">
    <property type="entry name" value="STKc_PknB_like"/>
    <property type="match status" value="1"/>
</dbReference>
<dbReference type="InterPro" id="IPR000719">
    <property type="entry name" value="Prot_kinase_dom"/>
</dbReference>
<dbReference type="InterPro" id="IPR017441">
    <property type="entry name" value="Protein_kinase_ATP_BS"/>
</dbReference>
<keyword evidence="3" id="KW-0418">Kinase</keyword>
<dbReference type="SMART" id="SM00220">
    <property type="entry name" value="S_TKc"/>
    <property type="match status" value="1"/>
</dbReference>
<dbReference type="RefSeq" id="WP_320688585.1">
    <property type="nucleotide sequence ID" value="NZ_JAXBLV010000211.1"/>
</dbReference>
<feature type="domain" description="Protein kinase" evidence="2">
    <location>
        <begin position="21"/>
        <end position="282"/>
    </location>
</feature>
<keyword evidence="1" id="KW-0067">ATP-binding</keyword>
<dbReference type="Pfam" id="PF00069">
    <property type="entry name" value="Pkinase"/>
    <property type="match status" value="1"/>
</dbReference>
<organism evidence="3 4">
    <name type="scientific">Gemmata algarum</name>
    <dbReference type="NCBI Taxonomy" id="2975278"/>
    <lineage>
        <taxon>Bacteria</taxon>
        <taxon>Pseudomonadati</taxon>
        <taxon>Planctomycetota</taxon>
        <taxon>Planctomycetia</taxon>
        <taxon>Gemmatales</taxon>
        <taxon>Gemmataceae</taxon>
        <taxon>Gemmata</taxon>
    </lineage>
</organism>
<accession>A0ABU5F683</accession>
<dbReference type="EMBL" id="JAXBLV010000211">
    <property type="protein sequence ID" value="MDY3562262.1"/>
    <property type="molecule type" value="Genomic_DNA"/>
</dbReference>
<evidence type="ECO:0000313" key="3">
    <source>
        <dbReference type="EMBL" id="MDY3562262.1"/>
    </source>
</evidence>
<gene>
    <name evidence="3" type="ORF">R5W23_003724</name>
</gene>
<evidence type="ECO:0000256" key="1">
    <source>
        <dbReference type="PROSITE-ProRule" id="PRU10141"/>
    </source>
</evidence>
<sequence length="465" mass="50730">MDSVIAARMRDELVGREVGGWRAVELLGAGKSALVLKAERDGQTAALKVFDPELIKKYGEERQLGRIERERRLIGLTHPHLVRIFDGGKCGSTNHLYVVMECVPAKDLSQLLPAVPRDKIRPLIAQLALAARFLHEQELAHRDIKPSNIAVSDDFERLTLLDLGVLRPFGEVGLTDVEGQHFVGTLQYSSPEFLFRNEEDTPEGWLALAFYQIGAVLHDLLTKRTIFEDFVTPYARMVDAVKHTPPDLNVPGADPDLVALAQSCLVKDPHTRLRLVSWEKFAAAPPPVTVATIKDRVKKRQVSAAAPVTQSAVAASLALNELLGPLTSMIRGECLSNVDVFPQVEVHDHPLSEAEAVAFRAAFPKAPAKGLNSCFALLFVIRMVDAAASIVEVTVAGAVSNDVRRFPADAFSDPKVFYLGPSENEKLKTQVEYVLYAAVEAAMVTPVAGDEDAAPMAVEIPDGVE</sequence>
<proteinExistence type="predicted"/>
<dbReference type="PROSITE" id="PS50011">
    <property type="entry name" value="PROTEIN_KINASE_DOM"/>
    <property type="match status" value="1"/>
</dbReference>
<dbReference type="PANTHER" id="PTHR24348">
    <property type="entry name" value="SERINE/THREONINE-PROTEIN KINASE UNC-51-RELATED"/>
    <property type="match status" value="1"/>
</dbReference>
<keyword evidence="4" id="KW-1185">Reference proteome</keyword>
<evidence type="ECO:0000259" key="2">
    <source>
        <dbReference type="PROSITE" id="PS50011"/>
    </source>
</evidence>
<dbReference type="Gene3D" id="1.10.510.10">
    <property type="entry name" value="Transferase(Phosphotransferase) domain 1"/>
    <property type="match status" value="1"/>
</dbReference>
<comment type="caution">
    <text evidence="3">The sequence shown here is derived from an EMBL/GenBank/DDBJ whole genome shotgun (WGS) entry which is preliminary data.</text>
</comment>
<feature type="binding site" evidence="1">
    <location>
        <position position="57"/>
    </location>
    <ligand>
        <name>ATP</name>
        <dbReference type="ChEBI" id="CHEBI:30616"/>
    </ligand>
</feature>